<dbReference type="PANTHER" id="PTHR20855">
    <property type="entry name" value="ADIPOR/PROGESTIN RECEPTOR-RELATED"/>
    <property type="match status" value="1"/>
</dbReference>
<evidence type="ECO:0000256" key="4">
    <source>
        <dbReference type="ARBA" id="ARBA00022692"/>
    </source>
</evidence>
<comment type="caution">
    <text evidence="9">The sequence shown here is derived from an EMBL/GenBank/DDBJ whole genome shotgun (WGS) entry which is preliminary data.</text>
</comment>
<feature type="transmembrane region" description="Helical" evidence="8">
    <location>
        <begin position="41"/>
        <end position="63"/>
    </location>
</feature>
<evidence type="ECO:0000256" key="1">
    <source>
        <dbReference type="ARBA" id="ARBA00004651"/>
    </source>
</evidence>
<dbReference type="Pfam" id="PF03006">
    <property type="entry name" value="HlyIII"/>
    <property type="match status" value="1"/>
</dbReference>
<evidence type="ECO:0000313" key="10">
    <source>
        <dbReference type="Proteomes" id="UP001207116"/>
    </source>
</evidence>
<keyword evidence="6 8" id="KW-0472">Membrane</keyword>
<keyword evidence="5 8" id="KW-1133">Transmembrane helix</keyword>
<dbReference type="AlphaFoldDB" id="A0AAE3MKZ4"/>
<keyword evidence="4 8" id="KW-0812">Transmembrane</keyword>
<dbReference type="InterPro" id="IPR005744">
    <property type="entry name" value="Hy-lIII"/>
</dbReference>
<evidence type="ECO:0000256" key="6">
    <source>
        <dbReference type="ARBA" id="ARBA00023136"/>
    </source>
</evidence>
<dbReference type="EMBL" id="JAPFQP010000002">
    <property type="protein sequence ID" value="MCX2719343.1"/>
    <property type="molecule type" value="Genomic_DNA"/>
</dbReference>
<evidence type="ECO:0000256" key="7">
    <source>
        <dbReference type="PIRSR" id="PIRSR604254-1"/>
    </source>
</evidence>
<feature type="transmembrane region" description="Helical" evidence="8">
    <location>
        <begin position="102"/>
        <end position="122"/>
    </location>
</feature>
<gene>
    <name evidence="9" type="ORF">OO016_07010</name>
</gene>
<feature type="transmembrane region" description="Helical" evidence="8">
    <location>
        <begin position="183"/>
        <end position="203"/>
    </location>
</feature>
<reference evidence="9" key="1">
    <citation type="submission" date="2022-11" db="EMBL/GenBank/DDBJ databases">
        <title>The characterization of three novel Bacteroidetes species and genomic analysis of their roles in tidal elemental geochemical cycles.</title>
        <authorList>
            <person name="Ma K.-J."/>
        </authorList>
    </citation>
    <scope>NUCLEOTIDE SEQUENCE</scope>
    <source>
        <strain evidence="9">M415</strain>
    </source>
</reference>
<feature type="binding site" evidence="7">
    <location>
        <position position="183"/>
    </location>
    <ligand>
        <name>Zn(2+)</name>
        <dbReference type="ChEBI" id="CHEBI:29105"/>
    </ligand>
</feature>
<dbReference type="PROSITE" id="PS51257">
    <property type="entry name" value="PROKAR_LIPOPROTEIN"/>
    <property type="match status" value="1"/>
</dbReference>
<keyword evidence="10" id="KW-1185">Reference proteome</keyword>
<evidence type="ECO:0000313" key="9">
    <source>
        <dbReference type="EMBL" id="MCX2719343.1"/>
    </source>
</evidence>
<dbReference type="GO" id="GO:0005886">
    <property type="term" value="C:plasma membrane"/>
    <property type="evidence" value="ECO:0007669"/>
    <property type="project" value="UniProtKB-SubCell"/>
</dbReference>
<keyword evidence="7" id="KW-0862">Zinc</keyword>
<accession>A0AAE3MKZ4</accession>
<feature type="binding site" evidence="7">
    <location>
        <position position="61"/>
    </location>
    <ligand>
        <name>Zn(2+)</name>
        <dbReference type="ChEBI" id="CHEBI:29105"/>
    </ligand>
</feature>
<feature type="transmembrane region" description="Helical" evidence="8">
    <location>
        <begin position="129"/>
        <end position="149"/>
    </location>
</feature>
<organism evidence="9 10">
    <name type="scientific">Lentiprolixibacter aurantiacus</name>
    <dbReference type="NCBI Taxonomy" id="2993939"/>
    <lineage>
        <taxon>Bacteria</taxon>
        <taxon>Pseudomonadati</taxon>
        <taxon>Bacteroidota</taxon>
        <taxon>Flavobacteriia</taxon>
        <taxon>Flavobacteriales</taxon>
        <taxon>Flavobacteriaceae</taxon>
        <taxon>Lentiprolixibacter</taxon>
    </lineage>
</organism>
<keyword evidence="7" id="KW-0479">Metal-binding</keyword>
<feature type="transmembrane region" description="Helical" evidence="8">
    <location>
        <begin position="75"/>
        <end position="96"/>
    </location>
</feature>
<dbReference type="PANTHER" id="PTHR20855:SF3">
    <property type="entry name" value="LD03007P"/>
    <property type="match status" value="1"/>
</dbReference>
<comment type="subcellular location">
    <subcellularLocation>
        <location evidence="1">Cell membrane</location>
        <topology evidence="1">Multi-pass membrane protein</topology>
    </subcellularLocation>
</comment>
<evidence type="ECO:0000256" key="8">
    <source>
        <dbReference type="SAM" id="Phobius"/>
    </source>
</evidence>
<feature type="transmembrane region" description="Helical" evidence="8">
    <location>
        <begin position="12"/>
        <end position="29"/>
    </location>
</feature>
<dbReference type="RefSeq" id="WP_266011981.1">
    <property type="nucleotide sequence ID" value="NZ_JAPFQP010000002.1"/>
</dbReference>
<dbReference type="NCBIfam" id="TIGR01065">
    <property type="entry name" value="hlyIII"/>
    <property type="match status" value="1"/>
</dbReference>
<sequence>MNYKEEEYWNTGSHGLGVLLGLIGCYLMVRETTDGQFWERFSVWVYSISIILLFAASTTYHAVADPRKKRKWRILDHISIYYLIAGTYTPVALITLGSGNGWTIFFAVWAIALGGTILKLFFTGKWEYFSLFLYLLMGWMIIFDIQNLISLTSSFGLGLLFAGGAFYTLGIFFYAFQRIPYNHLIWHFFVLGGAISHWFYIYLEVI</sequence>
<comment type="similarity">
    <text evidence="2">Belongs to the UPF0073 (Hly-III) family.</text>
</comment>
<proteinExistence type="inferred from homology"/>
<dbReference type="GO" id="GO:0046872">
    <property type="term" value="F:metal ion binding"/>
    <property type="evidence" value="ECO:0007669"/>
    <property type="project" value="UniProtKB-KW"/>
</dbReference>
<dbReference type="InterPro" id="IPR004254">
    <property type="entry name" value="AdipoR/HlyIII-related"/>
</dbReference>
<feature type="binding site" evidence="7">
    <location>
        <position position="187"/>
    </location>
    <ligand>
        <name>Zn(2+)</name>
        <dbReference type="ChEBI" id="CHEBI:29105"/>
    </ligand>
</feature>
<feature type="transmembrane region" description="Helical" evidence="8">
    <location>
        <begin position="155"/>
        <end position="176"/>
    </location>
</feature>
<dbReference type="GO" id="GO:0140911">
    <property type="term" value="F:pore-forming activity"/>
    <property type="evidence" value="ECO:0007669"/>
    <property type="project" value="InterPro"/>
</dbReference>
<protein>
    <submittedName>
        <fullName evidence="9">Hemolysin III family protein</fullName>
    </submittedName>
</protein>
<keyword evidence="3" id="KW-1003">Cell membrane</keyword>
<dbReference type="Proteomes" id="UP001207116">
    <property type="component" value="Unassembled WGS sequence"/>
</dbReference>
<name>A0AAE3MKZ4_9FLAO</name>
<evidence type="ECO:0000256" key="3">
    <source>
        <dbReference type="ARBA" id="ARBA00022475"/>
    </source>
</evidence>
<evidence type="ECO:0000256" key="5">
    <source>
        <dbReference type="ARBA" id="ARBA00022989"/>
    </source>
</evidence>
<evidence type="ECO:0000256" key="2">
    <source>
        <dbReference type="ARBA" id="ARBA00008488"/>
    </source>
</evidence>